<feature type="compositionally biased region" description="Pro residues" evidence="1">
    <location>
        <begin position="563"/>
        <end position="577"/>
    </location>
</feature>
<accession>A0ABV8TH34</accession>
<dbReference type="Pfam" id="PF00501">
    <property type="entry name" value="AMP-binding"/>
    <property type="match status" value="1"/>
</dbReference>
<protein>
    <submittedName>
        <fullName evidence="4">Amino acid adenylation domain-containing protein</fullName>
    </submittedName>
</protein>
<dbReference type="InterPro" id="IPR010071">
    <property type="entry name" value="AA_adenyl_dom"/>
</dbReference>
<dbReference type="NCBIfam" id="TIGR01733">
    <property type="entry name" value="AA-adenyl-dom"/>
    <property type="match status" value="1"/>
</dbReference>
<evidence type="ECO:0000259" key="2">
    <source>
        <dbReference type="Pfam" id="PF00501"/>
    </source>
</evidence>
<dbReference type="PANTHER" id="PTHR45527">
    <property type="entry name" value="NONRIBOSOMAL PEPTIDE SYNTHETASE"/>
    <property type="match status" value="1"/>
</dbReference>
<dbReference type="Gene3D" id="3.40.50.980">
    <property type="match status" value="2"/>
</dbReference>
<dbReference type="Pfam" id="PF13193">
    <property type="entry name" value="AMP-binding_C"/>
    <property type="match status" value="1"/>
</dbReference>
<dbReference type="PANTHER" id="PTHR45527:SF1">
    <property type="entry name" value="FATTY ACID SYNTHASE"/>
    <property type="match status" value="1"/>
</dbReference>
<evidence type="ECO:0000256" key="1">
    <source>
        <dbReference type="SAM" id="MobiDB-lite"/>
    </source>
</evidence>
<dbReference type="Proteomes" id="UP001595824">
    <property type="component" value="Unassembled WGS sequence"/>
</dbReference>
<evidence type="ECO:0000313" key="5">
    <source>
        <dbReference type="Proteomes" id="UP001595824"/>
    </source>
</evidence>
<gene>
    <name evidence="4" type="ORF">ACFPC0_19680</name>
</gene>
<evidence type="ECO:0000313" key="4">
    <source>
        <dbReference type="EMBL" id="MFC4329968.1"/>
    </source>
</evidence>
<proteinExistence type="predicted"/>
<dbReference type="InterPro" id="IPR000873">
    <property type="entry name" value="AMP-dep_synth/lig_dom"/>
</dbReference>
<feature type="domain" description="AMP-dependent synthetase/ligase" evidence="2">
    <location>
        <begin position="32"/>
        <end position="380"/>
    </location>
</feature>
<feature type="domain" description="AMP-binding enzyme C-terminal" evidence="3">
    <location>
        <begin position="439"/>
        <end position="515"/>
    </location>
</feature>
<dbReference type="Gene3D" id="3.30.300.30">
    <property type="match status" value="1"/>
</dbReference>
<comment type="caution">
    <text evidence="4">The sequence shown here is derived from an EMBL/GenBank/DDBJ whole genome shotgun (WGS) entry which is preliminary data.</text>
</comment>
<dbReference type="InterPro" id="IPR020845">
    <property type="entry name" value="AMP-binding_CS"/>
</dbReference>
<evidence type="ECO:0000259" key="3">
    <source>
        <dbReference type="Pfam" id="PF13193"/>
    </source>
</evidence>
<dbReference type="InterPro" id="IPR025110">
    <property type="entry name" value="AMP-bd_C"/>
</dbReference>
<dbReference type="RefSeq" id="WP_381740694.1">
    <property type="nucleotide sequence ID" value="NZ_JBHSDP010000020.1"/>
</dbReference>
<dbReference type="PROSITE" id="PS00455">
    <property type="entry name" value="AMP_BINDING"/>
    <property type="match status" value="1"/>
</dbReference>
<keyword evidence="5" id="KW-1185">Reference proteome</keyword>
<dbReference type="CDD" id="cd12117">
    <property type="entry name" value="A_NRPS_Srf_like"/>
    <property type="match status" value="1"/>
</dbReference>
<organism evidence="4 5">
    <name type="scientific">Streptomyces andamanensis</name>
    <dbReference type="NCBI Taxonomy" id="1565035"/>
    <lineage>
        <taxon>Bacteria</taxon>
        <taxon>Bacillati</taxon>
        <taxon>Actinomycetota</taxon>
        <taxon>Actinomycetes</taxon>
        <taxon>Kitasatosporales</taxon>
        <taxon>Streptomycetaceae</taxon>
        <taxon>Streptomyces</taxon>
    </lineage>
</organism>
<feature type="region of interest" description="Disordered" evidence="1">
    <location>
        <begin position="1"/>
        <end position="20"/>
    </location>
</feature>
<dbReference type="SUPFAM" id="SSF56801">
    <property type="entry name" value="Acetyl-CoA synthetase-like"/>
    <property type="match status" value="1"/>
</dbReference>
<feature type="compositionally biased region" description="Basic and acidic residues" evidence="1">
    <location>
        <begin position="526"/>
        <end position="536"/>
    </location>
</feature>
<name>A0ABV8TH34_9ACTN</name>
<dbReference type="EMBL" id="JBHSDP010000020">
    <property type="protein sequence ID" value="MFC4329968.1"/>
    <property type="molecule type" value="Genomic_DNA"/>
</dbReference>
<feature type="region of interest" description="Disordered" evidence="1">
    <location>
        <begin position="526"/>
        <end position="577"/>
    </location>
</feature>
<sequence length="577" mass="61270">MPSTGLAPHGCAPARDDTDAGYPRDALLPELFTEQVRKTPDSVALVRGNDRWTFRELHERTRRATACLRARGVRRGDVVAVLLEPSAPWVTTVLAVLAAGAVYLPIDPRTPRNRLATLVEDASPKCLVTAPETEVPPPVPPVARVTTRDLDRAQPPRSGASRPAGTVATDAAYLIYTSGSTGVPKGVLCSHRGLVRFVTADHPAVPRPGDRLLATASPAFDVSCYEVFCTLLNGACLVLPEPGDLLDTEALAQSLRDHRITTLWLGAGLFHVHAQTAPHLFSGLRCLMVGGDTVSPGAVRAVLAHGAPDTLVNGYGPTENGVISTSYVVRELPEDAELVPIGTEVPATTAYVVRPDGGLAAPGQEGELWLGGDGVALGYLNDPRRTAERFVADRFGGDARARLYRTGDIVRRRADGVLEFHGRKDRQVKLRGFRVELGEVEAVLSAHPDVREAAVGVLGEGPGQHLGAVVVGAPGAESTALVRRLSEHARDRLPDHMVPSRIVCVPHLPLTVSGKADRGRLLARLARPEARSPARDPEEDADEAAAPHVPPCARPRTAQGSDRPPPPARPGPPPAAP</sequence>
<reference evidence="5" key="1">
    <citation type="journal article" date="2019" name="Int. J. Syst. Evol. Microbiol.">
        <title>The Global Catalogue of Microorganisms (GCM) 10K type strain sequencing project: providing services to taxonomists for standard genome sequencing and annotation.</title>
        <authorList>
            <consortium name="The Broad Institute Genomics Platform"/>
            <consortium name="The Broad Institute Genome Sequencing Center for Infectious Disease"/>
            <person name="Wu L."/>
            <person name="Ma J."/>
        </authorList>
    </citation>
    <scope>NUCLEOTIDE SEQUENCE [LARGE SCALE GENOMIC DNA]</scope>
    <source>
        <strain evidence="5">PCU 347</strain>
    </source>
</reference>
<dbReference type="Gene3D" id="2.30.38.10">
    <property type="entry name" value="Luciferase, Domain 3"/>
    <property type="match status" value="1"/>
</dbReference>
<dbReference type="InterPro" id="IPR045851">
    <property type="entry name" value="AMP-bd_C_sf"/>
</dbReference>